<dbReference type="InterPro" id="IPR013780">
    <property type="entry name" value="Glyco_hydro_b"/>
</dbReference>
<dbReference type="FunFam" id="3.20.20.80:FF:000039">
    <property type="entry name" value="Glucosidase, alpha neutral C"/>
    <property type="match status" value="1"/>
</dbReference>
<name>A0A4W3JLY0_CALMI</name>
<dbReference type="CDD" id="cd14752">
    <property type="entry name" value="GH31_N"/>
    <property type="match status" value="1"/>
</dbReference>
<dbReference type="InterPro" id="IPR000322">
    <property type="entry name" value="Glyco_hydro_31_TIM"/>
</dbReference>
<proteinExistence type="inferred from homology"/>
<dbReference type="GO" id="GO:0006491">
    <property type="term" value="P:N-glycan processing"/>
    <property type="evidence" value="ECO:0007669"/>
    <property type="project" value="TreeGrafter"/>
</dbReference>
<reference evidence="7" key="3">
    <citation type="journal article" date="2014" name="Nature">
        <title>Elephant shark genome provides unique insights into gnathostome evolution.</title>
        <authorList>
            <consortium name="International Elephant Shark Genome Sequencing Consortium"/>
            <person name="Venkatesh B."/>
            <person name="Lee A.P."/>
            <person name="Ravi V."/>
            <person name="Maurya A.K."/>
            <person name="Lian M.M."/>
            <person name="Swann J.B."/>
            <person name="Ohta Y."/>
            <person name="Flajnik M.F."/>
            <person name="Sutoh Y."/>
            <person name="Kasahara M."/>
            <person name="Hoon S."/>
            <person name="Gangu V."/>
            <person name="Roy S.W."/>
            <person name="Irimia M."/>
            <person name="Korzh V."/>
            <person name="Kondrychyn I."/>
            <person name="Lim Z.W."/>
            <person name="Tay B.H."/>
            <person name="Tohari S."/>
            <person name="Kong K.W."/>
            <person name="Ho S."/>
            <person name="Lorente-Galdos B."/>
            <person name="Quilez J."/>
            <person name="Marques-Bonet T."/>
            <person name="Raney B.J."/>
            <person name="Ingham P.W."/>
            <person name="Tay A."/>
            <person name="Hillier L.W."/>
            <person name="Minx P."/>
            <person name="Boehm T."/>
            <person name="Wilson R.K."/>
            <person name="Brenner S."/>
            <person name="Warren W.C."/>
        </authorList>
    </citation>
    <scope>NUCLEOTIDE SEQUENCE [LARGE SCALE GENOMIC DNA]</scope>
</reference>
<protein>
    <submittedName>
        <fullName evidence="6">Uncharacterized protein</fullName>
    </submittedName>
</protein>
<reference evidence="7" key="1">
    <citation type="journal article" date="2006" name="Science">
        <title>Ancient noncoding elements conserved in the human genome.</title>
        <authorList>
            <person name="Venkatesh B."/>
            <person name="Kirkness E.F."/>
            <person name="Loh Y.H."/>
            <person name="Halpern A.L."/>
            <person name="Lee A.P."/>
            <person name="Johnson J."/>
            <person name="Dandona N."/>
            <person name="Viswanathan L.D."/>
            <person name="Tay A."/>
            <person name="Venter J.C."/>
            <person name="Strausberg R.L."/>
            <person name="Brenner S."/>
        </authorList>
    </citation>
    <scope>NUCLEOTIDE SEQUENCE [LARGE SCALE GENOMIC DNA]</scope>
</reference>
<keyword evidence="3" id="KW-0732">Signal</keyword>
<dbReference type="AlphaFoldDB" id="A0A4W3JLY0"/>
<accession>A0A4W3JLY0</accession>
<reference evidence="6" key="4">
    <citation type="submission" date="2025-08" db="UniProtKB">
        <authorList>
            <consortium name="Ensembl"/>
        </authorList>
    </citation>
    <scope>IDENTIFICATION</scope>
</reference>
<dbReference type="InterPro" id="IPR017853">
    <property type="entry name" value="GH"/>
</dbReference>
<dbReference type="Proteomes" id="UP000314986">
    <property type="component" value="Unassembled WGS sequence"/>
</dbReference>
<reference evidence="6" key="5">
    <citation type="submission" date="2025-09" db="UniProtKB">
        <authorList>
            <consortium name="Ensembl"/>
        </authorList>
    </citation>
    <scope>IDENTIFICATION</scope>
</reference>
<keyword evidence="7" id="KW-1185">Reference proteome</keyword>
<feature type="domain" description="Glycoside hydrolase family 31 N-terminal" evidence="5">
    <location>
        <begin position="63"/>
        <end position="285"/>
    </location>
</feature>
<reference evidence="7" key="2">
    <citation type="journal article" date="2007" name="PLoS Biol.">
        <title>Survey sequencing and comparative analysis of the elephant shark (Callorhinchus milii) genome.</title>
        <authorList>
            <person name="Venkatesh B."/>
            <person name="Kirkness E.F."/>
            <person name="Loh Y.H."/>
            <person name="Halpern A.L."/>
            <person name="Lee A.P."/>
            <person name="Johnson J."/>
            <person name="Dandona N."/>
            <person name="Viswanathan L.D."/>
            <person name="Tay A."/>
            <person name="Venter J.C."/>
            <person name="Strausberg R.L."/>
            <person name="Brenner S."/>
        </authorList>
    </citation>
    <scope>NUCLEOTIDE SEQUENCE [LARGE SCALE GENOMIC DNA]</scope>
</reference>
<feature type="domain" description="Glycoside hydrolase family 31 TIM barrel" evidence="4">
    <location>
        <begin position="342"/>
        <end position="666"/>
    </location>
</feature>
<comment type="similarity">
    <text evidence="1 2">Belongs to the glycosyl hydrolase 31 family.</text>
</comment>
<dbReference type="PROSITE" id="PS00129">
    <property type="entry name" value="GLYCOSYL_HYDROL_F31_1"/>
    <property type="match status" value="1"/>
</dbReference>
<evidence type="ECO:0000313" key="6">
    <source>
        <dbReference type="Ensembl" id="ENSCMIP00000039043.1"/>
    </source>
</evidence>
<feature type="chain" id="PRO_5021386146" evidence="3">
    <location>
        <begin position="20"/>
        <end position="796"/>
    </location>
</feature>
<evidence type="ECO:0000256" key="2">
    <source>
        <dbReference type="RuleBase" id="RU361185"/>
    </source>
</evidence>
<evidence type="ECO:0000256" key="1">
    <source>
        <dbReference type="ARBA" id="ARBA00007806"/>
    </source>
</evidence>
<organism evidence="6 7">
    <name type="scientific">Callorhinchus milii</name>
    <name type="common">Ghost shark</name>
    <dbReference type="NCBI Taxonomy" id="7868"/>
    <lineage>
        <taxon>Eukaryota</taxon>
        <taxon>Metazoa</taxon>
        <taxon>Chordata</taxon>
        <taxon>Craniata</taxon>
        <taxon>Vertebrata</taxon>
        <taxon>Chondrichthyes</taxon>
        <taxon>Holocephali</taxon>
        <taxon>Chimaeriformes</taxon>
        <taxon>Callorhinchidae</taxon>
        <taxon>Callorhinchus</taxon>
    </lineage>
</organism>
<dbReference type="CDD" id="cd06603">
    <property type="entry name" value="GH31_GANC_GANAB_alpha"/>
    <property type="match status" value="1"/>
</dbReference>
<dbReference type="Gene3D" id="2.60.40.1760">
    <property type="entry name" value="glycosyl hydrolase (family 31)"/>
    <property type="match status" value="1"/>
</dbReference>
<dbReference type="Ensembl" id="ENSCMIT00000039607.1">
    <property type="protein sequence ID" value="ENSCMIP00000039043.1"/>
    <property type="gene ID" value="ENSCMIG00000016371.1"/>
</dbReference>
<dbReference type="OMA" id="MHNVYGH"/>
<dbReference type="GeneTree" id="ENSGT00940000159230"/>
<dbReference type="GO" id="GO:0005975">
    <property type="term" value="P:carbohydrate metabolic process"/>
    <property type="evidence" value="ECO:0007669"/>
    <property type="project" value="InterPro"/>
</dbReference>
<evidence type="ECO:0000256" key="3">
    <source>
        <dbReference type="SAM" id="SignalP"/>
    </source>
</evidence>
<dbReference type="InterPro" id="IPR011013">
    <property type="entry name" value="Gal_mutarotase_sf_dom"/>
</dbReference>
<dbReference type="SUPFAM" id="SSF51445">
    <property type="entry name" value="(Trans)glycosidases"/>
    <property type="match status" value="1"/>
</dbReference>
<dbReference type="SUPFAM" id="SSF74650">
    <property type="entry name" value="Galactose mutarotase-like"/>
    <property type="match status" value="1"/>
</dbReference>
<keyword evidence="2" id="KW-0326">Glycosidase</keyword>
<dbReference type="GO" id="GO:0030246">
    <property type="term" value="F:carbohydrate binding"/>
    <property type="evidence" value="ECO:0007669"/>
    <property type="project" value="InterPro"/>
</dbReference>
<evidence type="ECO:0000313" key="7">
    <source>
        <dbReference type="Proteomes" id="UP000314986"/>
    </source>
</evidence>
<evidence type="ECO:0000259" key="4">
    <source>
        <dbReference type="Pfam" id="PF01055"/>
    </source>
</evidence>
<dbReference type="InterPro" id="IPR025887">
    <property type="entry name" value="Glyco_hydro_31_N_dom"/>
</dbReference>
<feature type="signal peptide" evidence="3">
    <location>
        <begin position="1"/>
        <end position="19"/>
    </location>
</feature>
<evidence type="ECO:0000259" key="5">
    <source>
        <dbReference type="Pfam" id="PF13802"/>
    </source>
</evidence>
<sequence>FRSSCGLLTVLLTVYYVSKFCAICELQNGLVYGGDIVGSGSLPHCALSQPPLLVQLWAAQGPVIRIKITELQPIKARYEVPDVIIAEPVMQRLWVESVTDACVMLAVAEGETRLRIVAQPFILEANEGPLSVNARGLLYFEHLRLRPEPLYVSGSMSVPGMGVGGVLCVVGWGGWCITVYVWFQEDEKELWEEKFGEFTDIKTDGPCSVGLDFSLHGYHHVYGIPQHTGHLPLDNTRYTPYRLYNLDVFACELHSRMGLYGSVPLLLAHKPHSSLGLLWLNASDTLIHISPQPQEGQQVSQAVKPGTDVRWMSESGVIDVYMLLGPTAGEVCAQYARLTGFPMLPPLFALGYHQSRWNYRDEEEVEKVDAGFDAHHIPYDAIWLDIEHTAGRRYLTWDPLTFPTPQRLQQHLRCQKRKLVVISDPHIKVDSEYPLYSQANANGYFVKDNKGCEYQGLCWPGLSAYLDFTNPAVRDWYASKHALDQYQGSTDILFVWNDMNEPSVFSGPELTIPRDAVHWGSWQHRGLGEWGHWATAEGLLRRSGGAERPFVLTRSFFAGSQRFGAVWTGDNVADWSYLKISIPMLLCLSITGLSLCGADVGGFIGNPDWELLVRWYQAAAFQPFFRGHSHIRMERREPWLFGDTATALIRNAIHLRYSLLPYWYSLFYIAHTTAQPVIRYLQGVIVRVCGGEALLVHPITDRALADVELLLPGDGEVPVFQRGGTIIPRKICIGRSTEELWTSPYALYVALDTQGSARGQLYVDDGHSFAYRNQQQYCHRSFTYLTGSASSSLTAR</sequence>
<dbReference type="PANTHER" id="PTHR22762:SF60">
    <property type="entry name" value="NEUTRAL ALPHA-GLUCOSIDASE C"/>
    <property type="match status" value="1"/>
</dbReference>
<keyword evidence="2" id="KW-0378">Hydrolase</keyword>
<dbReference type="GO" id="GO:0004558">
    <property type="term" value="F:alpha-1,4-glucosidase activity"/>
    <property type="evidence" value="ECO:0007669"/>
    <property type="project" value="TreeGrafter"/>
</dbReference>
<dbReference type="Pfam" id="PF13802">
    <property type="entry name" value="Gal_mutarotas_2"/>
    <property type="match status" value="1"/>
</dbReference>
<dbReference type="InterPro" id="IPR030458">
    <property type="entry name" value="Glyco_hydro_31_AS"/>
</dbReference>
<dbReference type="Gene3D" id="3.20.20.80">
    <property type="entry name" value="Glycosidases"/>
    <property type="match status" value="2"/>
</dbReference>
<dbReference type="PANTHER" id="PTHR22762">
    <property type="entry name" value="ALPHA-GLUCOSIDASE"/>
    <property type="match status" value="1"/>
</dbReference>
<dbReference type="Pfam" id="PF01055">
    <property type="entry name" value="Glyco_hydro_31_2nd"/>
    <property type="match status" value="1"/>
</dbReference>
<dbReference type="Gene3D" id="2.60.40.1180">
    <property type="entry name" value="Golgi alpha-mannosidase II"/>
    <property type="match status" value="1"/>
</dbReference>